<dbReference type="RefSeq" id="WP_187564677.1">
    <property type="nucleotide sequence ID" value="NZ_JACGWS010000024.1"/>
</dbReference>
<dbReference type="EMBL" id="JACGWS010000024">
    <property type="protein sequence ID" value="MBC8757635.1"/>
    <property type="molecule type" value="Genomic_DNA"/>
</dbReference>
<sequence>MKTILQKNTYDLTSSIDDFLDLYYSLSMRYWASDLLKKGLSPKQINTAVIAAIKIANSSGLEIRKHFRPMFSGTKQDLIQDCKLSLLGYGLVLLNADTNLSIVGTFQVELLERFLQNKF</sequence>
<organism evidence="1 2">
    <name type="scientific">Kordia aestuariivivens</name>
    <dbReference type="NCBI Taxonomy" id="2759037"/>
    <lineage>
        <taxon>Bacteria</taxon>
        <taxon>Pseudomonadati</taxon>
        <taxon>Bacteroidota</taxon>
        <taxon>Flavobacteriia</taxon>
        <taxon>Flavobacteriales</taxon>
        <taxon>Flavobacteriaceae</taxon>
        <taxon>Kordia</taxon>
    </lineage>
</organism>
<dbReference type="Proteomes" id="UP000619238">
    <property type="component" value="Unassembled WGS sequence"/>
</dbReference>
<evidence type="ECO:0000313" key="1">
    <source>
        <dbReference type="EMBL" id="MBC8757635.1"/>
    </source>
</evidence>
<comment type="caution">
    <text evidence="1">The sequence shown here is derived from an EMBL/GenBank/DDBJ whole genome shotgun (WGS) entry which is preliminary data.</text>
</comment>
<protein>
    <submittedName>
        <fullName evidence="1">Uncharacterized protein</fullName>
    </submittedName>
</protein>
<evidence type="ECO:0000313" key="2">
    <source>
        <dbReference type="Proteomes" id="UP000619238"/>
    </source>
</evidence>
<name>A0ABR7QGD2_9FLAO</name>
<keyword evidence="2" id="KW-1185">Reference proteome</keyword>
<reference evidence="1 2" key="1">
    <citation type="submission" date="2020-07" db="EMBL/GenBank/DDBJ databases">
        <title>Description of Kordia aestuariivivens sp. nov., isolated from a tidal flat.</title>
        <authorList>
            <person name="Park S."/>
            <person name="Yoon J.-H."/>
        </authorList>
    </citation>
    <scope>NUCLEOTIDE SEQUENCE [LARGE SCALE GENOMIC DNA]</scope>
    <source>
        <strain evidence="1 2">YSTF-M3</strain>
    </source>
</reference>
<proteinExistence type="predicted"/>
<accession>A0ABR7QGD2</accession>
<gene>
    <name evidence="1" type="ORF">H2O64_23405</name>
</gene>